<name>A0A972JZ95_9BACL</name>
<comment type="catalytic activity">
    <reaction evidence="2">
        <text>3',5'-cyclic CMP + H2O = CMP + H(+)</text>
        <dbReference type="Rhea" id="RHEA:72675"/>
        <dbReference type="ChEBI" id="CHEBI:15377"/>
        <dbReference type="ChEBI" id="CHEBI:15378"/>
        <dbReference type="ChEBI" id="CHEBI:58003"/>
        <dbReference type="ChEBI" id="CHEBI:60377"/>
    </reaction>
    <physiologicalReaction direction="left-to-right" evidence="2">
        <dbReference type="Rhea" id="RHEA:72676"/>
    </physiologicalReaction>
</comment>
<dbReference type="AlphaFoldDB" id="A0A972JZ95"/>
<organism evidence="6 7">
    <name type="scientific">Paenibacillus foliorum</name>
    <dbReference type="NCBI Taxonomy" id="2654974"/>
    <lineage>
        <taxon>Bacteria</taxon>
        <taxon>Bacillati</taxon>
        <taxon>Bacillota</taxon>
        <taxon>Bacilli</taxon>
        <taxon>Bacillales</taxon>
        <taxon>Paenibacillaceae</taxon>
        <taxon>Paenibacillus</taxon>
    </lineage>
</organism>
<keyword evidence="7" id="KW-1185">Reference proteome</keyword>
<dbReference type="InterPro" id="IPR050114">
    <property type="entry name" value="UPF0173_UPF0282_UlaG_hydrolase"/>
</dbReference>
<protein>
    <submittedName>
        <fullName evidence="6">MBL fold metallo-hydrolase</fullName>
    </submittedName>
</protein>
<dbReference type="InterPro" id="IPR001279">
    <property type="entry name" value="Metallo-B-lactamas"/>
</dbReference>
<feature type="domain" description="Metallo-beta-lactamase" evidence="5">
    <location>
        <begin position="53"/>
        <end position="243"/>
    </location>
</feature>
<comment type="caution">
    <text evidence="6">The sequence shown here is derived from an EMBL/GenBank/DDBJ whole genome shotgun (WGS) entry which is preliminary data.</text>
</comment>
<evidence type="ECO:0000259" key="5">
    <source>
        <dbReference type="Pfam" id="PF12706"/>
    </source>
</evidence>
<dbReference type="Gene3D" id="3.60.15.10">
    <property type="entry name" value="Ribonuclease Z/Hydroxyacylglutathione hydrolase-like"/>
    <property type="match status" value="1"/>
</dbReference>
<dbReference type="InterPro" id="IPR036866">
    <property type="entry name" value="RibonucZ/Hydroxyglut_hydro"/>
</dbReference>
<comment type="catalytic activity">
    <reaction evidence="4">
        <text>3',5'-cyclic UMP + H2O = UMP + H(+)</text>
        <dbReference type="Rhea" id="RHEA:70575"/>
        <dbReference type="ChEBI" id="CHEBI:15377"/>
        <dbReference type="ChEBI" id="CHEBI:15378"/>
        <dbReference type="ChEBI" id="CHEBI:57865"/>
        <dbReference type="ChEBI" id="CHEBI:184387"/>
    </reaction>
    <physiologicalReaction direction="left-to-right" evidence="4">
        <dbReference type="Rhea" id="RHEA:70576"/>
    </physiologicalReaction>
</comment>
<comment type="function">
    <text evidence="3">Counteracts the endogenous Pycsar antiviral defense system. Phosphodiesterase that enables metal-dependent hydrolysis of host cyclic nucleotide Pycsar defense signals such as cCMP and cUMP.</text>
</comment>
<reference evidence="6" key="1">
    <citation type="submission" date="2019-10" db="EMBL/GenBank/DDBJ databases">
        <title>Description of Paenibacillus glebae sp. nov.</title>
        <authorList>
            <person name="Carlier A."/>
            <person name="Qi S."/>
        </authorList>
    </citation>
    <scope>NUCLEOTIDE SEQUENCE</scope>
    <source>
        <strain evidence="6">LMG 31456</strain>
    </source>
</reference>
<sequence length="288" mass="32371">MEGDITVNKQTDKRRTSDAMIREMDKTHMPYGMLAIWFLGQESVVIKGGNTIIYIDPYLAAQKARVFQAPFRPEDVTNAAYCLITHEHSDHLDPSTISVLAQKDNGTLFIAPGFCRSQMLDLGVSPGKLLDAATGQWWEGDGVRIKPVPAAHEELDYDPARDHRYVGYLLELNGVTLYHAGDTVIYPGLIDSLKAEHIDLGMLPINGRDAFRWARGLVGNMNYREAAELAVAAEIETVIPLHYDMFAGNSEKPGYFVDYLYEHYPEQKFHVLARFERFVYVSAAALTK</sequence>
<dbReference type="GO" id="GO:0016787">
    <property type="term" value="F:hydrolase activity"/>
    <property type="evidence" value="ECO:0007669"/>
    <property type="project" value="UniProtKB-KW"/>
</dbReference>
<evidence type="ECO:0000256" key="3">
    <source>
        <dbReference type="ARBA" id="ARBA00034301"/>
    </source>
</evidence>
<accession>A0A972JZ95</accession>
<proteinExistence type="predicted"/>
<evidence type="ECO:0000313" key="6">
    <source>
        <dbReference type="EMBL" id="NOU94344.1"/>
    </source>
</evidence>
<dbReference type="PANTHER" id="PTHR43546">
    <property type="entry name" value="UPF0173 METAL-DEPENDENT HYDROLASE MJ1163-RELATED"/>
    <property type="match status" value="1"/>
</dbReference>
<dbReference type="PANTHER" id="PTHR43546:SF9">
    <property type="entry name" value="L-ASCORBATE-6-PHOSPHATE LACTONASE ULAG-RELATED"/>
    <property type="match status" value="1"/>
</dbReference>
<evidence type="ECO:0000256" key="4">
    <source>
        <dbReference type="ARBA" id="ARBA00048505"/>
    </source>
</evidence>
<evidence type="ECO:0000313" key="7">
    <source>
        <dbReference type="Proteomes" id="UP000641588"/>
    </source>
</evidence>
<dbReference type="EMBL" id="WHOD01000055">
    <property type="protein sequence ID" value="NOU94344.1"/>
    <property type="molecule type" value="Genomic_DNA"/>
</dbReference>
<dbReference type="SUPFAM" id="SSF56281">
    <property type="entry name" value="Metallo-hydrolase/oxidoreductase"/>
    <property type="match status" value="1"/>
</dbReference>
<dbReference type="Proteomes" id="UP000641588">
    <property type="component" value="Unassembled WGS sequence"/>
</dbReference>
<gene>
    <name evidence="6" type="ORF">GC093_14105</name>
</gene>
<keyword evidence="1" id="KW-0378">Hydrolase</keyword>
<evidence type="ECO:0000256" key="2">
    <source>
        <dbReference type="ARBA" id="ARBA00034221"/>
    </source>
</evidence>
<evidence type="ECO:0000256" key="1">
    <source>
        <dbReference type="ARBA" id="ARBA00022801"/>
    </source>
</evidence>
<dbReference type="Pfam" id="PF12706">
    <property type="entry name" value="Lactamase_B_2"/>
    <property type="match status" value="1"/>
</dbReference>